<dbReference type="Gene3D" id="3.30.420.10">
    <property type="entry name" value="Ribonuclease H-like superfamily/Ribonuclease H"/>
    <property type="match status" value="1"/>
</dbReference>
<dbReference type="InterPro" id="IPR036875">
    <property type="entry name" value="Znf_CCHC_sf"/>
</dbReference>
<dbReference type="PANTHER" id="PTHR42648">
    <property type="entry name" value="TRANSPOSASE, PUTATIVE-RELATED"/>
    <property type="match status" value="1"/>
</dbReference>
<feature type="region of interest" description="Disordered" evidence="2">
    <location>
        <begin position="371"/>
        <end position="394"/>
    </location>
</feature>
<dbReference type="InterPro" id="IPR039537">
    <property type="entry name" value="Retrotran_Ty1/copia-like"/>
</dbReference>
<dbReference type="InterPro" id="IPR001878">
    <property type="entry name" value="Znf_CCHC"/>
</dbReference>
<dbReference type="SUPFAM" id="SSF53098">
    <property type="entry name" value="Ribonuclease H-like"/>
    <property type="match status" value="1"/>
</dbReference>
<dbReference type="SMART" id="SM00343">
    <property type="entry name" value="ZnF_C2HC"/>
    <property type="match status" value="1"/>
</dbReference>
<feature type="domain" description="Integrase catalytic" evidence="4">
    <location>
        <begin position="274"/>
        <end position="394"/>
    </location>
</feature>
<dbReference type="SUPFAM" id="SSF57756">
    <property type="entry name" value="Retrovirus zinc finger-like domains"/>
    <property type="match status" value="1"/>
</dbReference>
<evidence type="ECO:0000259" key="3">
    <source>
        <dbReference type="PROSITE" id="PS50158"/>
    </source>
</evidence>
<dbReference type="PROSITE" id="PS50158">
    <property type="entry name" value="ZF_CCHC"/>
    <property type="match status" value="1"/>
</dbReference>
<dbReference type="InterPro" id="IPR025314">
    <property type="entry name" value="DUF4219"/>
</dbReference>
<dbReference type="EMBL" id="QGNW01000656">
    <property type="protein sequence ID" value="RVW66421.1"/>
    <property type="molecule type" value="Genomic_DNA"/>
</dbReference>
<dbReference type="Proteomes" id="UP000288805">
    <property type="component" value="Unassembled WGS sequence"/>
</dbReference>
<evidence type="ECO:0000256" key="1">
    <source>
        <dbReference type="PROSITE-ProRule" id="PRU00047"/>
    </source>
</evidence>
<dbReference type="GO" id="GO:0008270">
    <property type="term" value="F:zinc ion binding"/>
    <property type="evidence" value="ECO:0007669"/>
    <property type="project" value="UniProtKB-KW"/>
</dbReference>
<dbReference type="Pfam" id="PF13961">
    <property type="entry name" value="DUF4219"/>
    <property type="match status" value="1"/>
</dbReference>
<accession>A0A438G2K4</accession>
<dbReference type="GO" id="GO:0015074">
    <property type="term" value="P:DNA integration"/>
    <property type="evidence" value="ECO:0007669"/>
    <property type="project" value="InterPro"/>
</dbReference>
<protein>
    <submittedName>
        <fullName evidence="5">Retrovirus-related Pol polyprotein from transposon TNT 1-94</fullName>
    </submittedName>
</protein>
<dbReference type="InterPro" id="IPR036397">
    <property type="entry name" value="RNaseH_sf"/>
</dbReference>
<comment type="caution">
    <text evidence="5">The sequence shown here is derived from an EMBL/GenBank/DDBJ whole genome shotgun (WGS) entry which is preliminary data.</text>
</comment>
<dbReference type="InterPro" id="IPR012337">
    <property type="entry name" value="RNaseH-like_sf"/>
</dbReference>
<sequence>MGDLQVIGGIKKLNNQNYNTWLTCMMSYMQGQDLWEVVNRSEITQLEAEDANGWQNQPSLVEFENLLTGQEALAKQMGGFHSRVKRKRFMPTRQVEFQAAHRRKKFEGKCYNCGKKGHMAKDCWSKKGLVESNAATSKSEDEWDTQAFFVVIGELAFIATTSKQIHYEKDWIIDSGYSNHMTGMKKNLLSVAQLTSSGHFVLFGPQDVKVYRDLEIMEEPVIKGRRLESVYVMFAETAYVDKTRKNETADLWYMQLRRQYGKAHQLPYEESKWKAKGPLELIHSDVFGPVKQASLSGMKYMVTFIDDFSKYVWVYFMKEKSETFSKFKEFKEMTEAEVDKRICCLCTDNGGEYTSDEFFLLPPRMPSTPSIHMCQHSASKRRSKKKEQAPSRNL</sequence>
<dbReference type="GO" id="GO:0003676">
    <property type="term" value="F:nucleic acid binding"/>
    <property type="evidence" value="ECO:0007669"/>
    <property type="project" value="InterPro"/>
</dbReference>
<gene>
    <name evidence="5" type="primary">POLX_284</name>
    <name evidence="5" type="ORF">CK203_066275</name>
</gene>
<reference evidence="5 6" key="1">
    <citation type="journal article" date="2018" name="PLoS Genet.">
        <title>Population sequencing reveals clonal diversity and ancestral inbreeding in the grapevine cultivar Chardonnay.</title>
        <authorList>
            <person name="Roach M.J."/>
            <person name="Johnson D.L."/>
            <person name="Bohlmann J."/>
            <person name="van Vuuren H.J."/>
            <person name="Jones S.J."/>
            <person name="Pretorius I.S."/>
            <person name="Schmidt S.A."/>
            <person name="Borneman A.R."/>
        </authorList>
    </citation>
    <scope>NUCLEOTIDE SEQUENCE [LARGE SCALE GENOMIC DNA]</scope>
    <source>
        <strain evidence="6">cv. Chardonnay</strain>
        <tissue evidence="5">Leaf</tissue>
    </source>
</reference>
<proteinExistence type="predicted"/>
<dbReference type="PANTHER" id="PTHR42648:SF18">
    <property type="entry name" value="RETROTRANSPOSON, UNCLASSIFIED-LIKE PROTEIN"/>
    <property type="match status" value="1"/>
</dbReference>
<keyword evidence="1" id="KW-0479">Metal-binding</keyword>
<dbReference type="InterPro" id="IPR001584">
    <property type="entry name" value="Integrase_cat-core"/>
</dbReference>
<keyword evidence="1" id="KW-0862">Zinc</keyword>
<evidence type="ECO:0000259" key="4">
    <source>
        <dbReference type="PROSITE" id="PS50994"/>
    </source>
</evidence>
<evidence type="ECO:0000313" key="5">
    <source>
        <dbReference type="EMBL" id="RVW66421.1"/>
    </source>
</evidence>
<feature type="domain" description="CCHC-type" evidence="3">
    <location>
        <begin position="109"/>
        <end position="123"/>
    </location>
</feature>
<dbReference type="Gene3D" id="4.10.60.10">
    <property type="entry name" value="Zinc finger, CCHC-type"/>
    <property type="match status" value="1"/>
</dbReference>
<dbReference type="PROSITE" id="PS50994">
    <property type="entry name" value="INTEGRASE"/>
    <property type="match status" value="1"/>
</dbReference>
<organism evidence="5 6">
    <name type="scientific">Vitis vinifera</name>
    <name type="common">Grape</name>
    <dbReference type="NCBI Taxonomy" id="29760"/>
    <lineage>
        <taxon>Eukaryota</taxon>
        <taxon>Viridiplantae</taxon>
        <taxon>Streptophyta</taxon>
        <taxon>Embryophyta</taxon>
        <taxon>Tracheophyta</taxon>
        <taxon>Spermatophyta</taxon>
        <taxon>Magnoliopsida</taxon>
        <taxon>eudicotyledons</taxon>
        <taxon>Gunneridae</taxon>
        <taxon>Pentapetalae</taxon>
        <taxon>rosids</taxon>
        <taxon>Vitales</taxon>
        <taxon>Vitaceae</taxon>
        <taxon>Viteae</taxon>
        <taxon>Vitis</taxon>
    </lineage>
</organism>
<dbReference type="AlphaFoldDB" id="A0A438G2K4"/>
<keyword evidence="1" id="KW-0863">Zinc-finger</keyword>
<evidence type="ECO:0000313" key="6">
    <source>
        <dbReference type="Proteomes" id="UP000288805"/>
    </source>
</evidence>
<name>A0A438G2K4_VITVI</name>
<evidence type="ECO:0000256" key="2">
    <source>
        <dbReference type="SAM" id="MobiDB-lite"/>
    </source>
</evidence>
<dbReference type="Pfam" id="PF00098">
    <property type="entry name" value="zf-CCHC"/>
    <property type="match status" value="1"/>
</dbReference>